<comment type="caution">
    <text evidence="2">The sequence shown here is derived from an EMBL/GenBank/DDBJ whole genome shotgun (WGS) entry which is preliminary data.</text>
</comment>
<feature type="compositionally biased region" description="Polar residues" evidence="1">
    <location>
        <begin position="253"/>
        <end position="274"/>
    </location>
</feature>
<name>A0AA44I0L0_YERMO</name>
<sequence>MPTVPTYQRQTQTEAAAPQVANIQYSPDNFGAGLAQVAGNATNLFFQEKAKYDDSQLQDSVLKLNAGMQSIQTEQNQLQGQNAMGSAPAAIQKYHELAGEIGLTVPENRQRDWQRQVEGGALQLNGVTERHEFNQIQQYRQGQQQAIIANGVTSAEGLYADPVAYKLNGARTRESIQTYGQSQGWSPEEIKAKQDDFTQKSALAAANALNGADYTAMITQNGEPSDVAGSMRVPSTSTTASAPADGSTPRGIRNNNPGNIEFNANNEWQGQTGSDGRFAKFETPEHGIRALGKNLLSYQRQGYETPEQIITRWAPPGKDGKENDTDAYIKKVCADLGVPADQPLDLTNIDTLTSLCASIMKHENGAGKVPFTPEQVSTGVQAALGVAQIDTVSRVTKTPYFNELDASTQAQVLRHADAMRKQEQSVYRSDLEGTLKDASAAYYRGQQYPNPPAQADFIRAYGFDKGTKNYEQFQKTQRLGGDIATVQQLPYSSQVALLNARKPVAGEGYADSMQRYDSLQSAIIHVNTARHADPIQYAQEQQQTEPLSLSNPQAFGSGIALRANQVSAIAQQYGTPLAVFSKAEAAQISHVFKDAPVSQQVSYLDQMRQNIGDETIYISALQQVSQSAPAAAVAGIIMNKPASITAQKNLISSNINVNPIDAATTILEGNAARKGEKGSKGIPMPPDKDLRLDFSSYVGNAFAGDAQGAEMAYQIAQDYYAGLSQRKGDITGEYDANRFKQAIAVSTGGVYDYNGQGNVMLPWGMDDSTFDNAVSGAWKSQVIDSGMKAGDVKQYGLQSYGDSQYLVRSGSGYLMDKEGRPVVLDLKREKQRFVGDIPQ</sequence>
<evidence type="ECO:0000256" key="1">
    <source>
        <dbReference type="SAM" id="MobiDB-lite"/>
    </source>
</evidence>
<dbReference type="Proteomes" id="UP000712947">
    <property type="component" value="Unassembled WGS sequence"/>
</dbReference>
<organism evidence="2 3">
    <name type="scientific">Yersinia mollaretii</name>
    <dbReference type="NCBI Taxonomy" id="33060"/>
    <lineage>
        <taxon>Bacteria</taxon>
        <taxon>Pseudomonadati</taxon>
        <taxon>Pseudomonadota</taxon>
        <taxon>Gammaproteobacteria</taxon>
        <taxon>Enterobacterales</taxon>
        <taxon>Yersiniaceae</taxon>
        <taxon>Yersinia</taxon>
    </lineage>
</organism>
<feature type="region of interest" description="Disordered" evidence="1">
    <location>
        <begin position="220"/>
        <end position="279"/>
    </location>
</feature>
<accession>A0AA44I0L0</accession>
<dbReference type="AlphaFoldDB" id="A0AA44I0L0"/>
<evidence type="ECO:0008006" key="4">
    <source>
        <dbReference type="Google" id="ProtNLM"/>
    </source>
</evidence>
<protein>
    <recommendedName>
        <fullName evidence="4">Bacteriophage protein</fullName>
    </recommendedName>
</protein>
<evidence type="ECO:0000313" key="2">
    <source>
        <dbReference type="EMBL" id="NIL23536.1"/>
    </source>
</evidence>
<reference evidence="2" key="1">
    <citation type="submission" date="2020-03" db="EMBL/GenBank/DDBJ databases">
        <authorList>
            <person name="Kislichkina A."/>
            <person name="Dentovskaya S."/>
            <person name="Shaikhutdinov R."/>
            <person name="Ivanov S."/>
            <person name="Sizova A."/>
            <person name="Solomentsev V."/>
            <person name="Bogun A."/>
        </authorList>
    </citation>
    <scope>NUCLEOTIDE SEQUENCE</scope>
    <source>
        <strain evidence="2">SCPM-O-B-7610</strain>
    </source>
</reference>
<gene>
    <name evidence="2" type="ORF">HB991_13585</name>
</gene>
<dbReference type="EMBL" id="JAASAI010000014">
    <property type="protein sequence ID" value="NIL23536.1"/>
    <property type="molecule type" value="Genomic_DNA"/>
</dbReference>
<evidence type="ECO:0000313" key="3">
    <source>
        <dbReference type="Proteomes" id="UP000712947"/>
    </source>
</evidence>
<dbReference type="RefSeq" id="WP_167311757.1">
    <property type="nucleotide sequence ID" value="NZ_CAWPGR010000006.1"/>
</dbReference>
<proteinExistence type="predicted"/>